<evidence type="ECO:0000256" key="1">
    <source>
        <dbReference type="SAM" id="Phobius"/>
    </source>
</evidence>
<reference evidence="2 3" key="1">
    <citation type="journal article" date="2012" name="BMC Genomics">
        <title>Tools to kill: Genome of one of the most destructive plant pathogenic fungi Macrophomina phaseolina.</title>
        <authorList>
            <person name="Islam M.S."/>
            <person name="Haque M.S."/>
            <person name="Islam M.M."/>
            <person name="Emdad E.M."/>
            <person name="Halim A."/>
            <person name="Hossen Q.M.M."/>
            <person name="Hossain M.Z."/>
            <person name="Ahmed B."/>
            <person name="Rahim S."/>
            <person name="Rahman M.S."/>
            <person name="Alam M.M."/>
            <person name="Hou S."/>
            <person name="Wan X."/>
            <person name="Saito J.A."/>
            <person name="Alam M."/>
        </authorList>
    </citation>
    <scope>NUCLEOTIDE SEQUENCE [LARGE SCALE GENOMIC DNA]</scope>
    <source>
        <strain evidence="2 3">MS6</strain>
    </source>
</reference>
<keyword evidence="1" id="KW-0812">Transmembrane</keyword>
<dbReference type="EMBL" id="AHHD01000096">
    <property type="protein sequence ID" value="EKG20110.1"/>
    <property type="molecule type" value="Genomic_DNA"/>
</dbReference>
<dbReference type="HOGENOM" id="CLU_2391917_0_0_1"/>
<sequence length="94" mass="10166">MQAVLGERGRSAVTGVLFFFFFLIGNVCSCLIPASIRDLFIGKSLEKGAIRLVHKEPIALFDICVYAFPNLFKVTLLCCGEVGLQVAAIVGSQN</sequence>
<evidence type="ECO:0000313" key="3">
    <source>
        <dbReference type="Proteomes" id="UP000007129"/>
    </source>
</evidence>
<dbReference type="InParanoid" id="K2STS1"/>
<accession>K2STS1</accession>
<proteinExistence type="predicted"/>
<organism evidence="2 3">
    <name type="scientific">Macrophomina phaseolina (strain MS6)</name>
    <name type="common">Charcoal rot fungus</name>
    <dbReference type="NCBI Taxonomy" id="1126212"/>
    <lineage>
        <taxon>Eukaryota</taxon>
        <taxon>Fungi</taxon>
        <taxon>Dikarya</taxon>
        <taxon>Ascomycota</taxon>
        <taxon>Pezizomycotina</taxon>
        <taxon>Dothideomycetes</taxon>
        <taxon>Dothideomycetes incertae sedis</taxon>
        <taxon>Botryosphaeriales</taxon>
        <taxon>Botryosphaeriaceae</taxon>
        <taxon>Macrophomina</taxon>
    </lineage>
</organism>
<evidence type="ECO:0000313" key="2">
    <source>
        <dbReference type="EMBL" id="EKG20110.1"/>
    </source>
</evidence>
<name>K2STS1_MACPH</name>
<dbReference type="AlphaFoldDB" id="K2STS1"/>
<keyword evidence="1" id="KW-0472">Membrane</keyword>
<feature type="non-terminal residue" evidence="2">
    <location>
        <position position="94"/>
    </location>
</feature>
<dbReference type="VEuPathDB" id="FungiDB:MPH_02610"/>
<dbReference type="Proteomes" id="UP000007129">
    <property type="component" value="Unassembled WGS sequence"/>
</dbReference>
<feature type="transmembrane region" description="Helical" evidence="1">
    <location>
        <begin position="12"/>
        <end position="34"/>
    </location>
</feature>
<comment type="caution">
    <text evidence="2">The sequence shown here is derived from an EMBL/GenBank/DDBJ whole genome shotgun (WGS) entry which is preliminary data.</text>
</comment>
<keyword evidence="1" id="KW-1133">Transmembrane helix</keyword>
<protein>
    <submittedName>
        <fullName evidence="2">Uncharacterized protein</fullName>
    </submittedName>
</protein>
<gene>
    <name evidence="2" type="ORF">MPH_02610</name>
</gene>